<dbReference type="Proteomes" id="UP000256970">
    <property type="component" value="Unassembled WGS sequence"/>
</dbReference>
<reference evidence="3 4" key="1">
    <citation type="submission" date="2016-10" db="EMBL/GenBank/DDBJ databases">
        <authorList>
            <person name="Cai Z."/>
        </authorList>
    </citation>
    <scope>NUCLEOTIDE SEQUENCE [LARGE SCALE GENOMIC DNA]</scope>
</reference>
<dbReference type="GO" id="GO:0006629">
    <property type="term" value="P:lipid metabolic process"/>
    <property type="evidence" value="ECO:0007669"/>
    <property type="project" value="InterPro"/>
</dbReference>
<organism evidence="3 4">
    <name type="scientific">Tetradesmus obliquus</name>
    <name type="common">Green alga</name>
    <name type="synonym">Acutodesmus obliquus</name>
    <dbReference type="NCBI Taxonomy" id="3088"/>
    <lineage>
        <taxon>Eukaryota</taxon>
        <taxon>Viridiplantae</taxon>
        <taxon>Chlorophyta</taxon>
        <taxon>core chlorophytes</taxon>
        <taxon>Chlorophyceae</taxon>
        <taxon>CS clade</taxon>
        <taxon>Sphaeropleales</taxon>
        <taxon>Scenedesmaceae</taxon>
        <taxon>Tetradesmus</taxon>
    </lineage>
</organism>
<dbReference type="SUPFAM" id="SSF53474">
    <property type="entry name" value="alpha/beta-Hydrolases"/>
    <property type="match status" value="1"/>
</dbReference>
<protein>
    <recommendedName>
        <fullName evidence="2">Fungal lipase-type domain-containing protein</fullName>
    </recommendedName>
</protein>
<evidence type="ECO:0000313" key="3">
    <source>
        <dbReference type="EMBL" id="SZX78867.1"/>
    </source>
</evidence>
<feature type="domain" description="Fungal lipase-type" evidence="2">
    <location>
        <begin position="237"/>
        <end position="460"/>
    </location>
</feature>
<dbReference type="InterPro" id="IPR002921">
    <property type="entry name" value="Fungal_lipase-type"/>
</dbReference>
<name>A0A383WN51_TETOB</name>
<dbReference type="Gene3D" id="3.40.50.1820">
    <property type="entry name" value="alpha/beta hydrolase"/>
    <property type="match status" value="1"/>
</dbReference>
<feature type="compositionally biased region" description="Low complexity" evidence="1">
    <location>
        <begin position="707"/>
        <end position="720"/>
    </location>
</feature>
<feature type="compositionally biased region" description="Low complexity" evidence="1">
    <location>
        <begin position="395"/>
        <end position="410"/>
    </location>
</feature>
<dbReference type="CDD" id="cd00519">
    <property type="entry name" value="Lipase_3"/>
    <property type="match status" value="1"/>
</dbReference>
<dbReference type="GO" id="GO:0004806">
    <property type="term" value="F:triacylglycerol lipase activity"/>
    <property type="evidence" value="ECO:0007669"/>
    <property type="project" value="InterPro"/>
</dbReference>
<evidence type="ECO:0000259" key="2">
    <source>
        <dbReference type="Pfam" id="PF01764"/>
    </source>
</evidence>
<keyword evidence="4" id="KW-1185">Reference proteome</keyword>
<dbReference type="EMBL" id="FNXT01001343">
    <property type="protein sequence ID" value="SZX78867.1"/>
    <property type="molecule type" value="Genomic_DNA"/>
</dbReference>
<dbReference type="InterPro" id="IPR044819">
    <property type="entry name" value="OBL-like"/>
</dbReference>
<proteinExistence type="predicted"/>
<dbReference type="InterPro" id="IPR029058">
    <property type="entry name" value="AB_hydrolase_fold"/>
</dbReference>
<gene>
    <name evidence="3" type="ORF">BQ4739_LOCUS19170</name>
</gene>
<feature type="region of interest" description="Disordered" evidence="1">
    <location>
        <begin position="690"/>
        <end position="732"/>
    </location>
</feature>
<feature type="region of interest" description="Disordered" evidence="1">
    <location>
        <begin position="395"/>
        <end position="436"/>
    </location>
</feature>
<dbReference type="PANTHER" id="PTHR46086">
    <property type="entry name" value="ALPHA/BETA-HYDROLASES SUPERFAMILY PROTEIN"/>
    <property type="match status" value="1"/>
</dbReference>
<sequence>MGMHLRQRLQRRITHRIQSVKALIHFVVAFFSSYRLAEFLPLTPLLAVLVLLSCLPDWVLEKADQGAEWMLYVLLGFKRAELRDNTTGQPTGQSCLYSVAGALDPDFSLPDTRLLAVPRSEADREHAFPSKQAAGWGNATFLALCMKVAYEDWAVVRDVVNHEWRVQGDDAASQGRTYLRPRFVKGCSFHFMQPAGTESSEELSHIHLDSDACLIAVERPCAAGDQPGAVGEGAALVLAFRGTEPLELSDFQSDFDAVPEAGDWGSLHPGFLLALGLDPNLNPYHQTLTTYTALTAEAAAAEVIAGRAATPYEVLRNQINSYMTDNPTAKLYVTGHSLGGALAVVFMGAMLHDTSKQAAAAKARIGALYTFGQPRVGDYEFLCHLSVSLLEPAAGSSSSSSSADGTAAASSGGGSSSSSKLRGLWGGAGRQQEETAGPPLTSRYIRVVNTYDIVPHIPPTLCNLYQHGGDLLYLQMLPGQVKWLTEQPMFFISGIWSSSLVKLYHFGAVKLGLRHGWWGSDNYIRFGMRLGAVALPFLIAGLNDHMPGDYCQQVANSDPAAWQPFKSRKKLSRWANAVMFTRALTRSTSSSNSRDGSDAAPAAGTAAAAAGSTPAARSGSSGAAGGHLTLSSKLQAMLLQHADDAAENSSNGSRDSAADAVKVSPRGAAANGAVRRVAFSMGGTDAQKAVPLAGASGESGDSDGAGEPDASAKGGVAAAARLWGRLSPQQPP</sequence>
<dbReference type="PANTHER" id="PTHR46086:SF3">
    <property type="entry name" value="TRIACYLGLYCEROL LIPASE OBL1"/>
    <property type="match status" value="1"/>
</dbReference>
<dbReference type="Pfam" id="PF01764">
    <property type="entry name" value="Lipase_3"/>
    <property type="match status" value="1"/>
</dbReference>
<accession>A0A383WN51</accession>
<dbReference type="AlphaFoldDB" id="A0A383WN51"/>
<evidence type="ECO:0000313" key="4">
    <source>
        <dbReference type="Proteomes" id="UP000256970"/>
    </source>
</evidence>
<evidence type="ECO:0000256" key="1">
    <source>
        <dbReference type="SAM" id="MobiDB-lite"/>
    </source>
</evidence>